<dbReference type="EMBL" id="CM004467">
    <property type="protein sequence ID" value="OCT98147.1"/>
    <property type="molecule type" value="Genomic_DNA"/>
</dbReference>
<protein>
    <submittedName>
        <fullName evidence="1">Uncharacterized protein</fullName>
    </submittedName>
</protein>
<dbReference type="Proteomes" id="UP000694892">
    <property type="component" value="Chromosome 1S"/>
</dbReference>
<organism evidence="1 2">
    <name type="scientific">Xenopus laevis</name>
    <name type="common">African clawed frog</name>
    <dbReference type="NCBI Taxonomy" id="8355"/>
    <lineage>
        <taxon>Eukaryota</taxon>
        <taxon>Metazoa</taxon>
        <taxon>Chordata</taxon>
        <taxon>Craniata</taxon>
        <taxon>Vertebrata</taxon>
        <taxon>Euteleostomi</taxon>
        <taxon>Amphibia</taxon>
        <taxon>Batrachia</taxon>
        <taxon>Anura</taxon>
        <taxon>Pipoidea</taxon>
        <taxon>Pipidae</taxon>
        <taxon>Xenopodinae</taxon>
        <taxon>Xenopus</taxon>
        <taxon>Xenopus</taxon>
    </lineage>
</organism>
<name>A0A974I196_XENLA</name>
<reference evidence="2" key="1">
    <citation type="journal article" date="2016" name="Nature">
        <title>Genome evolution in the allotetraploid frog Xenopus laevis.</title>
        <authorList>
            <person name="Session A.M."/>
            <person name="Uno Y."/>
            <person name="Kwon T."/>
            <person name="Chapman J.A."/>
            <person name="Toyoda A."/>
            <person name="Takahashi S."/>
            <person name="Fukui A."/>
            <person name="Hikosaka A."/>
            <person name="Suzuki A."/>
            <person name="Kondo M."/>
            <person name="van Heeringen S.J."/>
            <person name="Quigley I."/>
            <person name="Heinz S."/>
            <person name="Ogino H."/>
            <person name="Ochi H."/>
            <person name="Hellsten U."/>
            <person name="Lyons J.B."/>
            <person name="Simakov O."/>
            <person name="Putnam N."/>
            <person name="Stites J."/>
            <person name="Kuroki Y."/>
            <person name="Tanaka T."/>
            <person name="Michiue T."/>
            <person name="Watanabe M."/>
            <person name="Bogdanovic O."/>
            <person name="Lister R."/>
            <person name="Georgiou G."/>
            <person name="Paranjpe S.S."/>
            <person name="van Kruijsbergen I."/>
            <person name="Shu S."/>
            <person name="Carlson J."/>
            <person name="Kinoshita T."/>
            <person name="Ohta Y."/>
            <person name="Mawaribuchi S."/>
            <person name="Jenkins J."/>
            <person name="Grimwood J."/>
            <person name="Schmutz J."/>
            <person name="Mitros T."/>
            <person name="Mozaffari S.V."/>
            <person name="Suzuki Y."/>
            <person name="Haramoto Y."/>
            <person name="Yamamoto T.S."/>
            <person name="Takagi C."/>
            <person name="Heald R."/>
            <person name="Miller K."/>
            <person name="Haudenschild C."/>
            <person name="Kitzman J."/>
            <person name="Nakayama T."/>
            <person name="Izutsu Y."/>
            <person name="Robert J."/>
            <person name="Fortriede J."/>
            <person name="Burns K."/>
            <person name="Lotay V."/>
            <person name="Karimi K."/>
            <person name="Yasuoka Y."/>
            <person name="Dichmann D.S."/>
            <person name="Flajnik M.F."/>
            <person name="Houston D.W."/>
            <person name="Shendure J."/>
            <person name="DuPasquier L."/>
            <person name="Vize P.D."/>
            <person name="Zorn A.M."/>
            <person name="Ito M."/>
            <person name="Marcotte E.M."/>
            <person name="Wallingford J.B."/>
            <person name="Ito Y."/>
            <person name="Asashima M."/>
            <person name="Ueno N."/>
            <person name="Matsuda Y."/>
            <person name="Veenstra G.J."/>
            <person name="Fujiyama A."/>
            <person name="Harland R.M."/>
            <person name="Taira M."/>
            <person name="Rokhsar D.S."/>
        </authorList>
    </citation>
    <scope>NUCLEOTIDE SEQUENCE [LARGE SCALE GENOMIC DNA]</scope>
    <source>
        <strain evidence="2">J</strain>
    </source>
</reference>
<evidence type="ECO:0000313" key="2">
    <source>
        <dbReference type="Proteomes" id="UP000694892"/>
    </source>
</evidence>
<accession>A0A974I196</accession>
<proteinExistence type="predicted"/>
<evidence type="ECO:0000313" key="1">
    <source>
        <dbReference type="EMBL" id="OCT98147.1"/>
    </source>
</evidence>
<dbReference type="AlphaFoldDB" id="A0A974I196"/>
<gene>
    <name evidence="1" type="ORF">XELAEV_18010377mg</name>
</gene>
<sequence>MRHRQHSGEMWIFYSSCSASYFSYYFVGADYYHPASSYNAGKKGTSLKGFILHLPGLAICEFWQMPEGLL</sequence>